<gene>
    <name evidence="9" type="ORF">ABL_03929</name>
</gene>
<dbReference type="Proteomes" id="UP000068243">
    <property type="component" value="Unassembled WGS sequence"/>
</dbReference>
<evidence type="ECO:0000256" key="1">
    <source>
        <dbReference type="ARBA" id="ARBA00004395"/>
    </source>
</evidence>
<dbReference type="VEuPathDB" id="FungiDB:An15g01300"/>
<evidence type="ECO:0000256" key="7">
    <source>
        <dbReference type="ARBA" id="ARBA00023136"/>
    </source>
</evidence>
<dbReference type="AlphaFoldDB" id="A0A100IGU8"/>
<keyword evidence="4" id="KW-0813">Transport</keyword>
<dbReference type="Pfam" id="PF08700">
    <property type="entry name" value="VPS51_Exo84_N"/>
    <property type="match status" value="1"/>
</dbReference>
<feature type="region of interest" description="Disordered" evidence="8">
    <location>
        <begin position="590"/>
        <end position="618"/>
    </location>
</feature>
<accession>A0A100IGU8</accession>
<dbReference type="GO" id="GO:0015031">
    <property type="term" value="P:protein transport"/>
    <property type="evidence" value="ECO:0007669"/>
    <property type="project" value="UniProtKB-KW"/>
</dbReference>
<comment type="subcellular location">
    <subcellularLocation>
        <location evidence="1">Golgi apparatus membrane</location>
        <topology evidence="1">Peripheral membrane protein</topology>
    </subcellularLocation>
</comment>
<keyword evidence="5" id="KW-0653">Protein transport</keyword>
<dbReference type="PANTHER" id="PTHR31658">
    <property type="entry name" value="CONSERVED OLIGOMERIC GOLGI COMPLEX SUBUNIT 1"/>
    <property type="match status" value="1"/>
</dbReference>
<dbReference type="EMBL" id="BCMY01000005">
    <property type="protein sequence ID" value="GAQ40995.1"/>
    <property type="molecule type" value="Genomic_DNA"/>
</dbReference>
<dbReference type="InterPro" id="IPR033370">
    <property type="entry name" value="COG1"/>
</dbReference>
<dbReference type="PANTHER" id="PTHR31658:SF0">
    <property type="entry name" value="CONSERVED OLIGOMERIC GOLGI COMPLEX SUBUNIT 1"/>
    <property type="match status" value="1"/>
</dbReference>
<comment type="caution">
    <text evidence="9">The sequence shown here is derived from an EMBL/GenBank/DDBJ whole genome shotgun (WGS) entry which is preliminary data.</text>
</comment>
<comment type="similarity">
    <text evidence="2">Belongs to the COG1 family.</text>
</comment>
<evidence type="ECO:0000256" key="2">
    <source>
        <dbReference type="ARBA" id="ARBA00006653"/>
    </source>
</evidence>
<proteinExistence type="inferred from homology"/>
<evidence type="ECO:0000256" key="3">
    <source>
        <dbReference type="ARBA" id="ARBA00020978"/>
    </source>
</evidence>
<dbReference type="VEuPathDB" id="FungiDB:ASPNIDRAFT2_1104086"/>
<evidence type="ECO:0000256" key="4">
    <source>
        <dbReference type="ARBA" id="ARBA00022448"/>
    </source>
</evidence>
<evidence type="ECO:0000256" key="6">
    <source>
        <dbReference type="ARBA" id="ARBA00023034"/>
    </source>
</evidence>
<dbReference type="GO" id="GO:0006891">
    <property type="term" value="P:intra-Golgi vesicle-mediated transport"/>
    <property type="evidence" value="ECO:0007669"/>
    <property type="project" value="InterPro"/>
</dbReference>
<feature type="region of interest" description="Disordered" evidence="8">
    <location>
        <begin position="663"/>
        <end position="721"/>
    </location>
</feature>
<dbReference type="VEuPathDB" id="FungiDB:ATCC64974_31680"/>
<organism evidence="9 10">
    <name type="scientific">Aspergillus niger</name>
    <dbReference type="NCBI Taxonomy" id="5061"/>
    <lineage>
        <taxon>Eukaryota</taxon>
        <taxon>Fungi</taxon>
        <taxon>Dikarya</taxon>
        <taxon>Ascomycota</taxon>
        <taxon>Pezizomycotina</taxon>
        <taxon>Eurotiomycetes</taxon>
        <taxon>Eurotiomycetidae</taxon>
        <taxon>Eurotiales</taxon>
        <taxon>Aspergillaceae</taxon>
        <taxon>Aspergillus</taxon>
        <taxon>Aspergillus subgen. Circumdati</taxon>
    </lineage>
</organism>
<dbReference type="GO" id="GO:0000139">
    <property type="term" value="C:Golgi membrane"/>
    <property type="evidence" value="ECO:0007669"/>
    <property type="project" value="UniProtKB-SubCell"/>
</dbReference>
<protein>
    <recommendedName>
        <fullName evidence="3">Conserved oligomeric Golgi complex subunit 1</fullName>
    </recommendedName>
</protein>
<evidence type="ECO:0000313" key="10">
    <source>
        <dbReference type="Proteomes" id="UP000068243"/>
    </source>
</evidence>
<reference evidence="10" key="1">
    <citation type="journal article" date="2016" name="Genome Announc.">
        <title>Draft genome sequence of Aspergillus niger strain An76.</title>
        <authorList>
            <person name="Gong W."/>
            <person name="Cheng Z."/>
            <person name="Zhang H."/>
            <person name="Liu L."/>
            <person name="Gao P."/>
            <person name="Wang L."/>
        </authorList>
    </citation>
    <scope>NUCLEOTIDE SEQUENCE [LARGE SCALE GENOMIC DNA]</scope>
    <source>
        <strain evidence="10">An76</strain>
    </source>
</reference>
<keyword evidence="6" id="KW-0333">Golgi apparatus</keyword>
<evidence type="ECO:0000256" key="5">
    <source>
        <dbReference type="ARBA" id="ARBA00022927"/>
    </source>
</evidence>
<dbReference type="OMA" id="PQSLKSW"/>
<name>A0A100IGU8_ASPNG</name>
<evidence type="ECO:0000256" key="8">
    <source>
        <dbReference type="SAM" id="MobiDB-lite"/>
    </source>
</evidence>
<dbReference type="OrthoDB" id="46189at2759"/>
<dbReference type="VEuPathDB" id="FungiDB:M747DRAFT_256362"/>
<evidence type="ECO:0000313" key="9">
    <source>
        <dbReference type="EMBL" id="GAQ40995.1"/>
    </source>
</evidence>
<sequence>MASDGPDPQSLKSWQDAFHYPIPTVRRVEQELRRDIASNKEKLRALVGTRYRELIGTAETIVSMNREMEDVDSTLADIGRRCNPRLMEKMYTHYNQIKEDSHDGDAAKRALGGQLALLHRCASSISKLLRRRGSVLLVAKLMVISRLLHKTLSQQATVPPFVEDLRNQLASLQRSLLRRLGKRLASAKYTADEIIEALAAYCLTTSSSSDDAIRYFHRVRLDGIGSQLELVDPSGENVLSSLRLYVRTLQTSKILLSRRLSDVLSRLKARPLLTDPEVRSLDDLDLGVLGRWVAADVNNFTPWIKLSELSKSDAEKTIRQWSKPAFDKFLSGCRGTLTNWVDFSKLLSLRKQTLELWLSSRSSTPTHSSLQVLEGIRSVFNDRLRGILSEQAKTLDLFGQGVASAVLNWGDRAHTASQSLWGEDLISHDYSNGSAAFKQAVTDRLLGRDDDVSAVLGKYQGWLSAIEESRESIDGLRQVRWSDVLDEGEDEDLDIDVSAMLNDDDPRLLREALQAAIGQAFDTLQSSLSTTFKTLEKQGQSGEAAFMLKTIRLARRDLPVQFIASDYALSQSIVPDLQRILATDIVSRTGPWKSPATSKSKSGKVPGRTLWEGDPEIPVQPTPSTFKFLRKLVRSMDQYGAGLWDVSTTQTLKTAMIKGLSESVTSSMEKLNSPAEIEDSKKFTSHDDEETEPAQNGENGENGENGDPAKPESESTQSDDADAIKDRRIQLYFDTVYLNDAFAIRDSERSQLAEVLDTLRSSLDLPEKATKKLENAAHEYWKRTQLLFGLLTVGAEH</sequence>
<keyword evidence="7" id="KW-0472">Membrane</keyword>
<dbReference type="GO" id="GO:0017119">
    <property type="term" value="C:Golgi transport complex"/>
    <property type="evidence" value="ECO:0007669"/>
    <property type="project" value="InterPro"/>
</dbReference>